<feature type="region of interest" description="Disordered" evidence="1">
    <location>
        <begin position="88"/>
        <end position="139"/>
    </location>
</feature>
<feature type="compositionally biased region" description="Polar residues" evidence="1">
    <location>
        <begin position="124"/>
        <end position="133"/>
    </location>
</feature>
<evidence type="ECO:0000313" key="3">
    <source>
        <dbReference type="Proteomes" id="UP000281553"/>
    </source>
</evidence>
<dbReference type="OrthoDB" id="619536at2759"/>
<name>A0A3P7MMW5_DIBLA</name>
<dbReference type="EMBL" id="UYRU01074457">
    <property type="protein sequence ID" value="VDN24647.1"/>
    <property type="molecule type" value="Genomic_DNA"/>
</dbReference>
<evidence type="ECO:0000313" key="2">
    <source>
        <dbReference type="EMBL" id="VDN24647.1"/>
    </source>
</evidence>
<evidence type="ECO:0000256" key="1">
    <source>
        <dbReference type="SAM" id="MobiDB-lite"/>
    </source>
</evidence>
<sequence>MLNQLYKLLDNRFPAKSVAYPPTRYFNFDFTNKVSHHTSPEGRKGSPSTPHDVFVRHVPNYHSAPTTPATDAVASQISVAGGEIVDGDGSRTLKYNLPSLSSGPRRSSFRRAAYRPKQPIDVKQPQSCTDTVTLNPSNLPLNKKLVPILKNSSSYCSNKENENSRTDSDTLAPRRKHPSRLKRDQKDGGSNAQHTIASSLVRKLARFTASQTSGGVVGNGGGRKKRCDGIGQAGKGPIGAWVDHHGPGPVDRHVPCHAW</sequence>
<protein>
    <submittedName>
        <fullName evidence="2">Uncharacterized protein</fullName>
    </submittedName>
</protein>
<accession>A0A3P7MMW5</accession>
<organism evidence="2 3">
    <name type="scientific">Dibothriocephalus latus</name>
    <name type="common">Fish tapeworm</name>
    <name type="synonym">Diphyllobothrium latum</name>
    <dbReference type="NCBI Taxonomy" id="60516"/>
    <lineage>
        <taxon>Eukaryota</taxon>
        <taxon>Metazoa</taxon>
        <taxon>Spiralia</taxon>
        <taxon>Lophotrochozoa</taxon>
        <taxon>Platyhelminthes</taxon>
        <taxon>Cestoda</taxon>
        <taxon>Eucestoda</taxon>
        <taxon>Diphyllobothriidea</taxon>
        <taxon>Diphyllobothriidae</taxon>
        <taxon>Dibothriocephalus</taxon>
    </lineage>
</organism>
<dbReference type="AlphaFoldDB" id="A0A3P7MMW5"/>
<proteinExistence type="predicted"/>
<feature type="region of interest" description="Disordered" evidence="1">
    <location>
        <begin position="154"/>
        <end position="193"/>
    </location>
</feature>
<dbReference type="Proteomes" id="UP000281553">
    <property type="component" value="Unassembled WGS sequence"/>
</dbReference>
<keyword evidence="3" id="KW-1185">Reference proteome</keyword>
<reference evidence="2 3" key="1">
    <citation type="submission" date="2018-11" db="EMBL/GenBank/DDBJ databases">
        <authorList>
            <consortium name="Pathogen Informatics"/>
        </authorList>
    </citation>
    <scope>NUCLEOTIDE SEQUENCE [LARGE SCALE GENOMIC DNA]</scope>
</reference>
<feature type="compositionally biased region" description="Basic and acidic residues" evidence="1">
    <location>
        <begin position="159"/>
        <end position="168"/>
    </location>
</feature>
<gene>
    <name evidence="2" type="ORF">DILT_LOCUS14479</name>
</gene>
<feature type="compositionally biased region" description="Low complexity" evidence="1">
    <location>
        <begin position="97"/>
        <end position="106"/>
    </location>
</feature>